<protein>
    <recommendedName>
        <fullName evidence="8">Serine/threonine-protein kinase 11-interacting protein</fullName>
    </recommendedName>
</protein>
<reference evidence="7" key="1">
    <citation type="journal article" date="2015" name="Nat. Plants">
        <title>Genome expansion of Arabis alpina linked with retrotransposition and reduced symmetric DNA methylation.</title>
        <authorList>
            <person name="Willing E.M."/>
            <person name="Rawat V."/>
            <person name="Mandakova T."/>
            <person name="Maumus F."/>
            <person name="James G.V."/>
            <person name="Nordstroem K.J."/>
            <person name="Becker C."/>
            <person name="Warthmann N."/>
            <person name="Chica C."/>
            <person name="Szarzynska B."/>
            <person name="Zytnicki M."/>
            <person name="Albani M.C."/>
            <person name="Kiefer C."/>
            <person name="Bergonzi S."/>
            <person name="Castaings L."/>
            <person name="Mateos J.L."/>
            <person name="Berns M.C."/>
            <person name="Bujdoso N."/>
            <person name="Piofczyk T."/>
            <person name="de Lorenzo L."/>
            <person name="Barrero-Sicilia C."/>
            <person name="Mateos I."/>
            <person name="Piednoel M."/>
            <person name="Hagmann J."/>
            <person name="Chen-Min-Tao R."/>
            <person name="Iglesias-Fernandez R."/>
            <person name="Schuster S.C."/>
            <person name="Alonso-Blanco C."/>
            <person name="Roudier F."/>
            <person name="Carbonero P."/>
            <person name="Paz-Ares J."/>
            <person name="Davis S.J."/>
            <person name="Pecinka A."/>
            <person name="Quesneville H."/>
            <person name="Colot V."/>
            <person name="Lysak M.A."/>
            <person name="Weigel D."/>
            <person name="Coupland G."/>
            <person name="Schneeberger K."/>
        </authorList>
    </citation>
    <scope>NUCLEOTIDE SEQUENCE [LARGE SCALE GENOMIC DNA]</scope>
    <source>
        <strain evidence="7">cv. Pajares</strain>
    </source>
</reference>
<evidence type="ECO:0000256" key="4">
    <source>
        <dbReference type="ARBA" id="ARBA00022737"/>
    </source>
</evidence>
<proteinExistence type="predicted"/>
<dbReference type="Gene3D" id="3.80.10.10">
    <property type="entry name" value="Ribonuclease Inhibitor"/>
    <property type="match status" value="1"/>
</dbReference>
<sequence>MAIVTGDRYVEKLQKFVEEETESLLEESIVLKLNPAGLHYIHLRLESLRELELMLSNAPVDYLRAYVSDLGDYRALEQLRRILQILTSVKVVSTLPSPVRDPTPLSLIPFGRLKVLELRGCDLSTSPAKGLLELRHTLEKIICHNSTDALRHVFASRIAEITSSQEWNKLAVISCACNRLVLMDESLQLLPAAESLDLSRNKFAKVDNLRRCTKLKHLDLGFNHLRTVSHLSQVSCHLVKLVLRNNALTTLRGIENLKSLEGLDVSYNIISNFSELEFLWSLSLLKELWLEGNPVCCARWYRAHVFSYIALPDYLKLDGKQIGTREFWKRQIIVAHRQSEPASYGFYCPAREESNEEGSCNRKKKKICRLAAIDSEVESTDVNSDQESAACDQENKENAKCDQEADICGLIRKVEDLKKERSVLWLREIKDWMDHSSEDFANISKDSLGSNMEKKYYTETREIPRQHGERPRFGSRSLRASRGKSYRKSLERSSSYVDHKTGMDDMTYVEGHETQKIPDDISSLGPQSTDQNQKHQELLDDEMKTVSVDPNNLFPTAPARRKLAENGNMSTLNISQDVMGPFSSSTYSGSPPHYQKDVLYRRHSLVEEILQLSADSYSVASSDSTSSGSEDNNYDSESEYSNHEDGRLTNFLNVNSRGEESPRCEPKGTSSLDSQLENGHITKTLRTDESMKQNTTNFLSESHDGELDSGVNQNHLVETKKSKRKPIKRYVSFQKEGSCITSGETSLRSDADTCLFVEDVCISDHFRESSLSTVCSSSNSFSRYFGTERTKEGTGDLVEEYFSAKLSDSSSQETCRTYMSCDFILQKGSTYKQGEVVLLLSSLDKLHVLLFGASTDDQGRTLSVLCSHGINELQDVSVGLGLQLVRLRFGEEAEYMFMTKCIEKTTELLNIIQVVDSHATVTKCSLGSLESVQVDLFEKEICGGLKMSIFQYTILQFQSSTLGDLSWLWRSLFVAGGRLFICNEDFTQLSSRTATSSSSAPYFSLDSCCSISDIYETIVESQGRVVSLKIKENKRVDSVSWKLKWCNTENTLKFVSLLKALHPDSQQWPLAVRYTSR</sequence>
<dbReference type="OrthoDB" id="7451790at2759"/>
<dbReference type="InterPro" id="IPR032675">
    <property type="entry name" value="LRR_dom_sf"/>
</dbReference>
<feature type="region of interest" description="Disordered" evidence="5">
    <location>
        <begin position="656"/>
        <end position="675"/>
    </location>
</feature>
<evidence type="ECO:0000256" key="1">
    <source>
        <dbReference type="ARBA" id="ARBA00004496"/>
    </source>
</evidence>
<keyword evidence="7" id="KW-1185">Reference proteome</keyword>
<evidence type="ECO:0000256" key="5">
    <source>
        <dbReference type="SAM" id="MobiDB-lite"/>
    </source>
</evidence>
<feature type="region of interest" description="Disordered" evidence="5">
    <location>
        <begin position="459"/>
        <end position="503"/>
    </location>
</feature>
<dbReference type="OMA" id="NGEHICH"/>
<dbReference type="PANTHER" id="PTHR15454:SF69">
    <property type="entry name" value="SERINE_THREONINE-PROTEIN KINASE 11-INTERACTING PROTEIN"/>
    <property type="match status" value="1"/>
</dbReference>
<evidence type="ECO:0000256" key="2">
    <source>
        <dbReference type="ARBA" id="ARBA00022490"/>
    </source>
</evidence>
<feature type="compositionally biased region" description="Basic and acidic residues" evidence="5">
    <location>
        <begin position="657"/>
        <end position="666"/>
    </location>
</feature>
<dbReference type="Gramene" id="KFK36088">
    <property type="protein sequence ID" value="KFK36088"/>
    <property type="gene ID" value="AALP_AA4G075800"/>
</dbReference>
<feature type="compositionally biased region" description="Basic and acidic residues" evidence="5">
    <location>
        <begin position="459"/>
        <end position="472"/>
    </location>
</feature>
<dbReference type="Proteomes" id="UP000029120">
    <property type="component" value="Chromosome 4"/>
</dbReference>
<dbReference type="FunFam" id="3.80.10.10:FF:000140">
    <property type="entry name" value="Outer arm dynein light chain 1 protein"/>
    <property type="match status" value="1"/>
</dbReference>
<dbReference type="InterPro" id="IPR001611">
    <property type="entry name" value="Leu-rich_rpt"/>
</dbReference>
<feature type="compositionally biased region" description="Low complexity" evidence="5">
    <location>
        <begin position="616"/>
        <end position="629"/>
    </location>
</feature>
<dbReference type="SMART" id="SM00365">
    <property type="entry name" value="LRR_SD22"/>
    <property type="match status" value="3"/>
</dbReference>
<dbReference type="GO" id="GO:0005737">
    <property type="term" value="C:cytoplasm"/>
    <property type="evidence" value="ECO:0007669"/>
    <property type="project" value="UniProtKB-SubCell"/>
</dbReference>
<keyword evidence="3" id="KW-0433">Leucine-rich repeat</keyword>
<evidence type="ECO:0008006" key="8">
    <source>
        <dbReference type="Google" id="ProtNLM"/>
    </source>
</evidence>
<dbReference type="EMBL" id="CM002872">
    <property type="protein sequence ID" value="KFK36088.1"/>
    <property type="molecule type" value="Genomic_DNA"/>
</dbReference>
<dbReference type="SUPFAM" id="SSF52058">
    <property type="entry name" value="L domain-like"/>
    <property type="match status" value="1"/>
</dbReference>
<dbReference type="AlphaFoldDB" id="A0A087H1T6"/>
<name>A0A087H1T6_ARAAL</name>
<feature type="region of interest" description="Disordered" evidence="5">
    <location>
        <begin position="616"/>
        <end position="648"/>
    </location>
</feature>
<dbReference type="PROSITE" id="PS51450">
    <property type="entry name" value="LRR"/>
    <property type="match status" value="3"/>
</dbReference>
<gene>
    <name evidence="6" type="ordered locus">AALP_Aa4g075800</name>
</gene>
<dbReference type="PANTHER" id="PTHR15454">
    <property type="entry name" value="NISCHARIN RELATED"/>
    <property type="match status" value="1"/>
</dbReference>
<organism evidence="6 7">
    <name type="scientific">Arabis alpina</name>
    <name type="common">Alpine rock-cress</name>
    <dbReference type="NCBI Taxonomy" id="50452"/>
    <lineage>
        <taxon>Eukaryota</taxon>
        <taxon>Viridiplantae</taxon>
        <taxon>Streptophyta</taxon>
        <taxon>Embryophyta</taxon>
        <taxon>Tracheophyta</taxon>
        <taxon>Spermatophyta</taxon>
        <taxon>Magnoliopsida</taxon>
        <taxon>eudicotyledons</taxon>
        <taxon>Gunneridae</taxon>
        <taxon>Pentapetalae</taxon>
        <taxon>rosids</taxon>
        <taxon>malvids</taxon>
        <taxon>Brassicales</taxon>
        <taxon>Brassicaceae</taxon>
        <taxon>Arabideae</taxon>
        <taxon>Arabis</taxon>
    </lineage>
</organism>
<evidence type="ECO:0000313" key="7">
    <source>
        <dbReference type="Proteomes" id="UP000029120"/>
    </source>
</evidence>
<evidence type="ECO:0000313" key="6">
    <source>
        <dbReference type="EMBL" id="KFK36088.1"/>
    </source>
</evidence>
<accession>A0A087H1T6</accession>
<dbReference type="eggNOG" id="KOG1859">
    <property type="taxonomic scope" value="Eukaryota"/>
</dbReference>
<evidence type="ECO:0000256" key="3">
    <source>
        <dbReference type="ARBA" id="ARBA00022614"/>
    </source>
</evidence>
<comment type="subcellular location">
    <subcellularLocation>
        <location evidence="1">Cytoplasm</location>
    </subcellularLocation>
</comment>
<keyword evidence="4" id="KW-0677">Repeat</keyword>
<keyword evidence="2" id="KW-0963">Cytoplasm</keyword>